<evidence type="ECO:0000256" key="4">
    <source>
        <dbReference type="ARBA" id="ARBA00023163"/>
    </source>
</evidence>
<dbReference type="PROSITE" id="PS50048">
    <property type="entry name" value="ZN2_CY6_FUNGAL_2"/>
    <property type="match status" value="1"/>
</dbReference>
<sequence>MESRVTRGHNGPRRKVTRACQRCRRQKLKCDTQRPCVPCSRTGVECLPSGTGEWKPYCPQTGSPRRPSKKARVAEPEPTSSPPERSNSSNNRVGNVVSNVDGGSWKSSSTMALVDGAFEFHNAATPKTSATDAIPGGRQHESNVNASRERSPTRGAGFNVALQTRRSLTRSSRATLSELKSLLPKHETASLLVDTYFDRAHWFILIFHQDEFRKRWQDLYASSGTQSAPRNEDIDFVSVFLMVIAIGLQYAGTYRVRLLATYDVDVAKLSERIFTAIRAKLLDILSCGSLEAVQTCILLGTYYLYHGSPALAWPVCGCGLRIAQALNLHRKLPRLETDSSQLANWRNQNETRKRCWWAIYEIETFCSMSYGYPHSIKDADCDVELLDPSARSQVAPSPGSFNQSSQTKTTLLSYKYLMSKLSILIKSALAELYRIGADSTEPSDPTNSTTDLHHLVQKVAGLDAELQTWRAQVPPELQISNRMPVETSYSSLEELDQDVSAKGPRFETHILQLQALALKLAYENARILVHRPLLSYKLVNKASDKDISHYAGPSSVNQSHPDPFRLSLQACREAALNTSETALMPITELVSVTYAGAFVGIHTFTAGITLGILCSLEPLSQESQMAKSGLHRLINIQSRLKDRYPVAAQSLEILQRLTKHVMDKELSAILDVEKPPKTSNLSAGDNTAAYQSINTYNPQTLASATAPQQPDIQLGSEYPSDLAENETLGDIVNFTGDLPLQYGEDPALSQAIYDFDQAILMQPSPLQEGSPVSSSQWPAANDFSVLDQAWIWGLDNSVPME</sequence>
<keyword evidence="9" id="KW-1185">Reference proteome</keyword>
<dbReference type="SMART" id="SM00906">
    <property type="entry name" value="Fungal_trans"/>
    <property type="match status" value="1"/>
</dbReference>
<dbReference type="InterPro" id="IPR001138">
    <property type="entry name" value="Zn2Cys6_DnaBD"/>
</dbReference>
<evidence type="ECO:0000256" key="5">
    <source>
        <dbReference type="ARBA" id="ARBA00023242"/>
    </source>
</evidence>
<dbReference type="GO" id="GO:0008270">
    <property type="term" value="F:zinc ion binding"/>
    <property type="evidence" value="ECO:0007669"/>
    <property type="project" value="InterPro"/>
</dbReference>
<evidence type="ECO:0000256" key="2">
    <source>
        <dbReference type="ARBA" id="ARBA00023015"/>
    </source>
</evidence>
<dbReference type="EMBL" id="AP024445">
    <property type="protein sequence ID" value="BCS22802.1"/>
    <property type="molecule type" value="Genomic_DNA"/>
</dbReference>
<keyword evidence="5" id="KW-0539">Nucleus</keyword>
<feature type="compositionally biased region" description="Low complexity" evidence="6">
    <location>
        <begin position="76"/>
        <end position="104"/>
    </location>
</feature>
<keyword evidence="1" id="KW-0479">Metal-binding</keyword>
<evidence type="ECO:0000256" key="3">
    <source>
        <dbReference type="ARBA" id="ARBA00023125"/>
    </source>
</evidence>
<dbReference type="Gene3D" id="4.10.240.10">
    <property type="entry name" value="Zn(2)-C6 fungal-type DNA-binding domain"/>
    <property type="match status" value="1"/>
</dbReference>
<evidence type="ECO:0000259" key="7">
    <source>
        <dbReference type="PROSITE" id="PS50048"/>
    </source>
</evidence>
<dbReference type="GO" id="GO:0000981">
    <property type="term" value="F:DNA-binding transcription factor activity, RNA polymerase II-specific"/>
    <property type="evidence" value="ECO:0007669"/>
    <property type="project" value="InterPro"/>
</dbReference>
<dbReference type="KEGG" id="apuu:APUU_31027S"/>
<protein>
    <recommendedName>
        <fullName evidence="7">Zn(2)-C6 fungal-type domain-containing protein</fullName>
    </recommendedName>
</protein>
<dbReference type="GO" id="GO:0003677">
    <property type="term" value="F:DNA binding"/>
    <property type="evidence" value="ECO:0007669"/>
    <property type="project" value="UniProtKB-KW"/>
</dbReference>
<dbReference type="CDD" id="cd00067">
    <property type="entry name" value="GAL4"/>
    <property type="match status" value="1"/>
</dbReference>
<proteinExistence type="predicted"/>
<organism evidence="8 9">
    <name type="scientific">Aspergillus puulaauensis</name>
    <dbReference type="NCBI Taxonomy" id="1220207"/>
    <lineage>
        <taxon>Eukaryota</taxon>
        <taxon>Fungi</taxon>
        <taxon>Dikarya</taxon>
        <taxon>Ascomycota</taxon>
        <taxon>Pezizomycotina</taxon>
        <taxon>Eurotiomycetes</taxon>
        <taxon>Eurotiomycetidae</taxon>
        <taxon>Eurotiales</taxon>
        <taxon>Aspergillaceae</taxon>
        <taxon>Aspergillus</taxon>
    </lineage>
</organism>
<feature type="region of interest" description="Disordered" evidence="6">
    <location>
        <begin position="43"/>
        <end position="105"/>
    </location>
</feature>
<dbReference type="Proteomes" id="UP000654913">
    <property type="component" value="Chromosome 3"/>
</dbReference>
<evidence type="ECO:0000313" key="9">
    <source>
        <dbReference type="Proteomes" id="UP000654913"/>
    </source>
</evidence>
<name>A0A7R7XK86_9EURO</name>
<dbReference type="RefSeq" id="XP_041554996.1">
    <property type="nucleotide sequence ID" value="XM_041702186.1"/>
</dbReference>
<reference evidence="8" key="1">
    <citation type="submission" date="2021-01" db="EMBL/GenBank/DDBJ databases">
        <authorList>
            <consortium name="Aspergillus puulaauensis MK2 genome sequencing consortium"/>
            <person name="Kazuki M."/>
            <person name="Futagami T."/>
        </authorList>
    </citation>
    <scope>NUCLEOTIDE SEQUENCE</scope>
    <source>
        <strain evidence="8">MK2</strain>
    </source>
</reference>
<dbReference type="PANTHER" id="PTHR46910:SF17">
    <property type="entry name" value="SCFA-RELATED"/>
    <property type="match status" value="1"/>
</dbReference>
<gene>
    <name evidence="8" type="ORF">APUU_31027S</name>
</gene>
<dbReference type="CDD" id="cd12148">
    <property type="entry name" value="fungal_TF_MHR"/>
    <property type="match status" value="1"/>
</dbReference>
<accession>A0A7R7XK86</accession>
<dbReference type="InterPro" id="IPR050987">
    <property type="entry name" value="AtrR-like"/>
</dbReference>
<dbReference type="Pfam" id="PF04082">
    <property type="entry name" value="Fungal_trans"/>
    <property type="match status" value="1"/>
</dbReference>
<dbReference type="OrthoDB" id="3266505at2759"/>
<evidence type="ECO:0000256" key="1">
    <source>
        <dbReference type="ARBA" id="ARBA00022723"/>
    </source>
</evidence>
<evidence type="ECO:0000313" key="8">
    <source>
        <dbReference type="EMBL" id="BCS22802.1"/>
    </source>
</evidence>
<evidence type="ECO:0000256" key="6">
    <source>
        <dbReference type="SAM" id="MobiDB-lite"/>
    </source>
</evidence>
<feature type="region of interest" description="Disordered" evidence="6">
    <location>
        <begin position="127"/>
        <end position="159"/>
    </location>
</feature>
<dbReference type="PANTHER" id="PTHR46910">
    <property type="entry name" value="TRANSCRIPTION FACTOR PDR1"/>
    <property type="match status" value="1"/>
</dbReference>
<dbReference type="Pfam" id="PF00172">
    <property type="entry name" value="Zn_clus"/>
    <property type="match status" value="1"/>
</dbReference>
<keyword evidence="3" id="KW-0238">DNA-binding</keyword>
<feature type="domain" description="Zn(2)-C6 fungal-type" evidence="7">
    <location>
        <begin position="19"/>
        <end position="46"/>
    </location>
</feature>
<dbReference type="GO" id="GO:0006351">
    <property type="term" value="P:DNA-templated transcription"/>
    <property type="evidence" value="ECO:0007669"/>
    <property type="project" value="InterPro"/>
</dbReference>
<dbReference type="GeneID" id="64972807"/>
<dbReference type="PROSITE" id="PS00463">
    <property type="entry name" value="ZN2_CY6_FUNGAL_1"/>
    <property type="match status" value="1"/>
</dbReference>
<dbReference type="SMART" id="SM00066">
    <property type="entry name" value="GAL4"/>
    <property type="match status" value="1"/>
</dbReference>
<dbReference type="InterPro" id="IPR036864">
    <property type="entry name" value="Zn2-C6_fun-type_DNA-bd_sf"/>
</dbReference>
<keyword evidence="2" id="KW-0805">Transcription regulation</keyword>
<reference evidence="8" key="2">
    <citation type="submission" date="2021-02" db="EMBL/GenBank/DDBJ databases">
        <title>Aspergillus puulaauensis MK2 genome sequence.</title>
        <authorList>
            <person name="Futagami T."/>
            <person name="Mori K."/>
            <person name="Kadooka C."/>
            <person name="Tanaka T."/>
        </authorList>
    </citation>
    <scope>NUCLEOTIDE SEQUENCE</scope>
    <source>
        <strain evidence="8">MK2</strain>
    </source>
</reference>
<dbReference type="InterPro" id="IPR007219">
    <property type="entry name" value="XnlR_reg_dom"/>
</dbReference>
<dbReference type="SUPFAM" id="SSF57701">
    <property type="entry name" value="Zn2/Cys6 DNA-binding domain"/>
    <property type="match status" value="1"/>
</dbReference>
<keyword evidence="4" id="KW-0804">Transcription</keyword>
<dbReference type="AlphaFoldDB" id="A0A7R7XK86"/>